<evidence type="ECO:0000313" key="3">
    <source>
        <dbReference type="EMBL" id="SHF16650.1"/>
    </source>
</evidence>
<dbReference type="SUPFAM" id="SSF50969">
    <property type="entry name" value="YVTN repeat-like/Quinoprotein amine dehydrogenase"/>
    <property type="match status" value="1"/>
</dbReference>
<gene>
    <name evidence="3" type="ORF">SAMN05444362_10472</name>
</gene>
<dbReference type="InterPro" id="IPR011044">
    <property type="entry name" value="Quino_amine_DH_bsu"/>
</dbReference>
<name>A0A1M4ZF57_9BACT</name>
<dbReference type="EMBL" id="FQUC01000004">
    <property type="protein sequence ID" value="SHF16650.1"/>
    <property type="molecule type" value="Genomic_DNA"/>
</dbReference>
<accession>A0A1M4ZF57</accession>
<dbReference type="SUPFAM" id="SSF49299">
    <property type="entry name" value="PKD domain"/>
    <property type="match status" value="1"/>
</dbReference>
<dbReference type="InterPro" id="IPR013783">
    <property type="entry name" value="Ig-like_fold"/>
</dbReference>
<dbReference type="InterPro" id="IPR035986">
    <property type="entry name" value="PKD_dom_sf"/>
</dbReference>
<dbReference type="Proteomes" id="UP000184480">
    <property type="component" value="Unassembled WGS sequence"/>
</dbReference>
<evidence type="ECO:0000256" key="1">
    <source>
        <dbReference type="SAM" id="SignalP"/>
    </source>
</evidence>
<dbReference type="OrthoDB" id="993841at2"/>
<protein>
    <recommendedName>
        <fullName evidence="2">PKD domain-containing protein</fullName>
    </recommendedName>
</protein>
<dbReference type="AlphaFoldDB" id="A0A1M4ZF57"/>
<dbReference type="InterPro" id="IPR000601">
    <property type="entry name" value="PKD_dom"/>
</dbReference>
<organism evidence="3 4">
    <name type="scientific">Dysgonomonas macrotermitis</name>
    <dbReference type="NCBI Taxonomy" id="1346286"/>
    <lineage>
        <taxon>Bacteria</taxon>
        <taxon>Pseudomonadati</taxon>
        <taxon>Bacteroidota</taxon>
        <taxon>Bacteroidia</taxon>
        <taxon>Bacteroidales</taxon>
        <taxon>Dysgonomonadaceae</taxon>
        <taxon>Dysgonomonas</taxon>
    </lineage>
</organism>
<sequence>MKKILLATALLFFYCTTLLSQLVAPETWNWAFGQKAGLTWNTTQSLAVVGLEGTPDATLDNLPTIFTSSINTTEGCFSLSDSDGNFLFYSDGMTIWNKNHAVMPNGTGMKGNNSSAQSGIIFPYPSETDKYVAVSISAAGEYQLAYSVIDMTQDGGLGSVITKNIDLLGGQGFMSETVTSIRHANGEDYWIIVPGRGNPTRFNVWKFTKDGAAATPVISTATGISTNETVGAYGYIKVSPDGKHFAFGTNPNSSVIFGDFDNSTGVLSNIKQRTGFSTVTYGIEFSPSGKILFVGRNGAIEAFIFEDLLAATNPNTVAKKNFEKGTTGVTALQNGPDGRLYGSGFNQKVIYFIDNPDDYENLRFYQFPAGFLGTGTSMLGIPSFAANWFSAKASAKSFVCLGNEFKYTVEITMLEGTSASDLPVKLVWDFGDGSTPVEQAIVSGVTIYKQTYNYPTNGAYTITITPYKSDGTKLTASKLPANVIDCAFKTNRMIRLDIQNTATKATNR</sequence>
<feature type="signal peptide" evidence="1">
    <location>
        <begin position="1"/>
        <end position="20"/>
    </location>
</feature>
<keyword evidence="1" id="KW-0732">Signal</keyword>
<dbReference type="Gene3D" id="2.60.40.10">
    <property type="entry name" value="Immunoglobulins"/>
    <property type="match status" value="1"/>
</dbReference>
<dbReference type="STRING" id="1346286.SAMN05444362_10472"/>
<keyword evidence="4" id="KW-1185">Reference proteome</keyword>
<feature type="chain" id="PRO_5009908589" description="PKD domain-containing protein" evidence="1">
    <location>
        <begin position="21"/>
        <end position="508"/>
    </location>
</feature>
<reference evidence="4" key="1">
    <citation type="submission" date="2016-11" db="EMBL/GenBank/DDBJ databases">
        <authorList>
            <person name="Varghese N."/>
            <person name="Submissions S."/>
        </authorList>
    </citation>
    <scope>NUCLEOTIDE SEQUENCE [LARGE SCALE GENOMIC DNA]</scope>
    <source>
        <strain evidence="4">DSM 27370</strain>
    </source>
</reference>
<evidence type="ECO:0000259" key="2">
    <source>
        <dbReference type="PROSITE" id="PS50093"/>
    </source>
</evidence>
<dbReference type="RefSeq" id="WP_062181518.1">
    <property type="nucleotide sequence ID" value="NZ_BBXL01000013.1"/>
</dbReference>
<dbReference type="PROSITE" id="PS50093">
    <property type="entry name" value="PKD"/>
    <property type="match status" value="1"/>
</dbReference>
<evidence type="ECO:0000313" key="4">
    <source>
        <dbReference type="Proteomes" id="UP000184480"/>
    </source>
</evidence>
<feature type="domain" description="PKD" evidence="2">
    <location>
        <begin position="423"/>
        <end position="477"/>
    </location>
</feature>
<proteinExistence type="predicted"/>